<evidence type="ECO:0008006" key="9">
    <source>
        <dbReference type="Google" id="ProtNLM"/>
    </source>
</evidence>
<sequence length="123" mass="12993">MKVFIIIGAINAMIAVGLGAFGAHGLEGRIPEKYLQTWETGVKYHMYHALGILAVALLFDKIGSVASLTAAGWLMFVGIVLFSGSLYVLSLTQISVLGAITPLGGLSFIIAWVLVVVAAVKFL</sequence>
<evidence type="ECO:0000256" key="5">
    <source>
        <dbReference type="ARBA" id="ARBA00023136"/>
    </source>
</evidence>
<keyword evidence="5 6" id="KW-0472">Membrane</keyword>
<comment type="subcellular location">
    <subcellularLocation>
        <location evidence="1">Membrane</location>
        <topology evidence="1">Multi-pass membrane protein</topology>
    </subcellularLocation>
</comment>
<dbReference type="AlphaFoldDB" id="A0A0M4FVW0"/>
<dbReference type="PANTHER" id="PTHR43461">
    <property type="entry name" value="TRANSMEMBRANE PROTEIN 256"/>
    <property type="match status" value="1"/>
</dbReference>
<evidence type="ECO:0000313" key="7">
    <source>
        <dbReference type="EMBL" id="ALC82793.1"/>
    </source>
</evidence>
<accession>A0A0M4FVW0</accession>
<organism evidence="7 8">
    <name type="scientific">Bacillus gobiensis</name>
    <dbReference type="NCBI Taxonomy" id="1441095"/>
    <lineage>
        <taxon>Bacteria</taxon>
        <taxon>Bacillati</taxon>
        <taxon>Bacillota</taxon>
        <taxon>Bacilli</taxon>
        <taxon>Bacillales</taxon>
        <taxon>Bacillaceae</taxon>
        <taxon>Bacillus</taxon>
    </lineage>
</organism>
<gene>
    <name evidence="7" type="ORF">AM592_15275</name>
</gene>
<feature type="transmembrane region" description="Helical" evidence="6">
    <location>
        <begin position="44"/>
        <end position="59"/>
    </location>
</feature>
<dbReference type="Pfam" id="PF04241">
    <property type="entry name" value="DUF423"/>
    <property type="match status" value="1"/>
</dbReference>
<name>A0A0M4FVW0_9BACI</name>
<reference evidence="8" key="1">
    <citation type="submission" date="2015-08" db="EMBL/GenBank/DDBJ databases">
        <title>Genome sequencing project for genomic taxonomy and phylogenomics of Bacillus-like bacteria.</title>
        <authorList>
            <person name="Liu B."/>
            <person name="Wang J."/>
            <person name="Zhu Y."/>
            <person name="Liu G."/>
            <person name="Chen Q."/>
            <person name="Chen Z."/>
            <person name="Lan J."/>
            <person name="Che J."/>
            <person name="Ge C."/>
            <person name="Shi H."/>
            <person name="Pan Z."/>
            <person name="Liu X."/>
        </authorList>
    </citation>
    <scope>NUCLEOTIDE SEQUENCE [LARGE SCALE GENOMIC DNA]</scope>
    <source>
        <strain evidence="8">FJAT-4402</strain>
    </source>
</reference>
<proteinExistence type="inferred from homology"/>
<dbReference type="STRING" id="1441095.AM592_15275"/>
<dbReference type="InterPro" id="IPR006696">
    <property type="entry name" value="DUF423"/>
</dbReference>
<protein>
    <recommendedName>
        <fullName evidence="9">DUF423 domain-containing protein</fullName>
    </recommendedName>
</protein>
<dbReference type="PANTHER" id="PTHR43461:SF1">
    <property type="entry name" value="TRANSMEMBRANE PROTEIN 256"/>
    <property type="match status" value="1"/>
</dbReference>
<evidence type="ECO:0000256" key="2">
    <source>
        <dbReference type="ARBA" id="ARBA00009694"/>
    </source>
</evidence>
<evidence type="ECO:0000313" key="8">
    <source>
        <dbReference type="Proteomes" id="UP000067625"/>
    </source>
</evidence>
<keyword evidence="4 6" id="KW-1133">Transmembrane helix</keyword>
<reference evidence="7 8" key="2">
    <citation type="journal article" date="2016" name="Int. J. Syst. Evol. Microbiol.">
        <title>Bacillus gobiensis sp. nov., isolated from a soil sample.</title>
        <authorList>
            <person name="Liu B."/>
            <person name="Liu G.H."/>
            <person name="Cetin S."/>
            <person name="Schumann P."/>
            <person name="Pan Z.Z."/>
            <person name="Chen Q.Q."/>
        </authorList>
    </citation>
    <scope>NUCLEOTIDE SEQUENCE [LARGE SCALE GENOMIC DNA]</scope>
    <source>
        <strain evidence="7 8">FJAT-4402</strain>
    </source>
</reference>
<dbReference type="PATRIC" id="fig|1441095.3.peg.3369"/>
<evidence type="ECO:0000256" key="6">
    <source>
        <dbReference type="SAM" id="Phobius"/>
    </source>
</evidence>
<evidence type="ECO:0000256" key="4">
    <source>
        <dbReference type="ARBA" id="ARBA00022989"/>
    </source>
</evidence>
<feature type="transmembrane region" description="Helical" evidence="6">
    <location>
        <begin position="96"/>
        <end position="120"/>
    </location>
</feature>
<dbReference type="GO" id="GO:0005886">
    <property type="term" value="C:plasma membrane"/>
    <property type="evidence" value="ECO:0007669"/>
    <property type="project" value="TreeGrafter"/>
</dbReference>
<keyword evidence="8" id="KW-1185">Reference proteome</keyword>
<comment type="similarity">
    <text evidence="2">Belongs to the UPF0382 family.</text>
</comment>
<dbReference type="EMBL" id="CP012600">
    <property type="protein sequence ID" value="ALC82793.1"/>
    <property type="molecule type" value="Genomic_DNA"/>
</dbReference>
<dbReference type="Proteomes" id="UP000067625">
    <property type="component" value="Chromosome"/>
</dbReference>
<feature type="transmembrane region" description="Helical" evidence="6">
    <location>
        <begin position="71"/>
        <end position="90"/>
    </location>
</feature>
<keyword evidence="3 6" id="KW-0812">Transmembrane</keyword>
<evidence type="ECO:0000256" key="3">
    <source>
        <dbReference type="ARBA" id="ARBA00022692"/>
    </source>
</evidence>
<dbReference type="RefSeq" id="WP_053604605.1">
    <property type="nucleotide sequence ID" value="NZ_CP012600.1"/>
</dbReference>
<dbReference type="OrthoDB" id="9802121at2"/>
<evidence type="ECO:0000256" key="1">
    <source>
        <dbReference type="ARBA" id="ARBA00004141"/>
    </source>
</evidence>